<keyword evidence="9" id="KW-1185">Reference proteome</keyword>
<dbReference type="GO" id="GO:0039666">
    <property type="term" value="P:virion attachment to host cell pilus"/>
    <property type="evidence" value="ECO:0007669"/>
    <property type="project" value="UniProtKB-KW"/>
</dbReference>
<evidence type="ECO:0000256" key="4">
    <source>
        <dbReference type="ARBA" id="ARBA00022844"/>
    </source>
</evidence>
<keyword evidence="5" id="KW-1175">Viral attachment to host cell pilus</keyword>
<dbReference type="Proteomes" id="UP000676414">
    <property type="component" value="Segment"/>
</dbReference>
<sequence length="372" mass="41387">MPKNFIDTNNADGTGSYYRQVIGASQPKPYDKPLPYEYKFIRTITATKSGLYTSFGNMANAGSSKGNLLAGPRSWEDDVLRQFITQATNKCLDKFYNELDEAAMLAVNFAERQQAIGMMGSRLMQLARFAKALKKFDLVTAAKSLGLDPESGIPKVYRPGKKPKGWSNAKQRGKIVANAWLEFHFGWEPLVKDIFHTIQILQSPMSGKTIEVKASVPLKSGIDQVVGFEQISRSVEGYVLHKCGATLHVTDANAYAANRLGLTNPAAVVWELIPFSFVVDWFTTVGSFINQWTDLDGVKLIDPWNATTLSITSEYSKLYALDGSALYVLSEGVLFSRRLGIERYKIAFRPLKRLSMVRAATAIALLMQFLPR</sequence>
<dbReference type="InterPro" id="IPR005563">
    <property type="entry name" value="A_protein"/>
</dbReference>
<organism evidence="8 9">
    <name type="scientific">ssRNA phage SRR6960799_21</name>
    <dbReference type="NCBI Taxonomy" id="2786578"/>
    <lineage>
        <taxon>Viruses</taxon>
        <taxon>Riboviria</taxon>
        <taxon>Orthornavirae</taxon>
        <taxon>Lenarviricota</taxon>
        <taxon>Leviviricetes</taxon>
        <taxon>Norzivirales</taxon>
        <taxon>Fiersviridae</taxon>
        <taxon>Lohngkovirus</taxon>
        <taxon>Lohngkovirus borborovivens</taxon>
        <taxon>Brudgevirus borborovivens</taxon>
    </lineage>
</organism>
<dbReference type="EMBL" id="BK013597">
    <property type="protein sequence ID" value="DAD50684.1"/>
    <property type="molecule type" value="Genomic_RNA"/>
</dbReference>
<dbReference type="RefSeq" id="YP_010769137.1">
    <property type="nucleotide sequence ID" value="NC_073888.1"/>
</dbReference>
<evidence type="ECO:0000256" key="7">
    <source>
        <dbReference type="ARBA" id="ARBA00035110"/>
    </source>
</evidence>
<keyword evidence="2" id="KW-0945">Host-virus interaction</keyword>
<comment type="similarity">
    <text evidence="7">Belongs to the Leviviricetes maturation protein family.</text>
</comment>
<evidence type="ECO:0000256" key="3">
    <source>
        <dbReference type="ARBA" id="ARBA00022804"/>
    </source>
</evidence>
<comment type="subcellular location">
    <subcellularLocation>
        <location evidence="1">Virion</location>
    </subcellularLocation>
</comment>
<evidence type="ECO:0000256" key="2">
    <source>
        <dbReference type="ARBA" id="ARBA00022581"/>
    </source>
</evidence>
<dbReference type="KEGG" id="vg:80398066"/>
<evidence type="ECO:0000256" key="6">
    <source>
        <dbReference type="ARBA" id="ARBA00023296"/>
    </source>
</evidence>
<dbReference type="GO" id="GO:0044423">
    <property type="term" value="C:virion component"/>
    <property type="evidence" value="ECO:0007669"/>
    <property type="project" value="UniProtKB-KW"/>
</dbReference>
<keyword evidence="3" id="KW-1161">Viral attachment to host cell</keyword>
<protein>
    <submittedName>
        <fullName evidence="8">Maturation protein</fullName>
    </submittedName>
</protein>
<proteinExistence type="inferred from homology"/>
<keyword evidence="4" id="KW-0946">Virion</keyword>
<evidence type="ECO:0000256" key="5">
    <source>
        <dbReference type="ARBA" id="ARBA00023104"/>
    </source>
</evidence>
<name>A0A8S5KZQ9_9VIRU</name>
<dbReference type="Pfam" id="PF03863">
    <property type="entry name" value="Phage_mat-A"/>
    <property type="match status" value="1"/>
</dbReference>
<evidence type="ECO:0000313" key="9">
    <source>
        <dbReference type="Proteomes" id="UP000676414"/>
    </source>
</evidence>
<evidence type="ECO:0000313" key="8">
    <source>
        <dbReference type="EMBL" id="DAD50684.1"/>
    </source>
</evidence>
<reference evidence="8" key="1">
    <citation type="submission" date="2020-09" db="EMBL/GenBank/DDBJ databases">
        <title>Leviviricetes taxonomy.</title>
        <authorList>
            <person name="Stockdale S.R."/>
            <person name="Callanan J."/>
            <person name="Adriaenssens E.M."/>
            <person name="Kuhn J.H."/>
            <person name="Rumnieks J."/>
            <person name="Shkoporov A."/>
            <person name="Draper L.A."/>
            <person name="Ross P."/>
            <person name="Hill C."/>
        </authorList>
    </citation>
    <scope>NUCLEOTIDE SEQUENCE</scope>
</reference>
<keyword evidence="6" id="KW-1160">Virus entry into host cell</keyword>
<accession>A0A8S5KZQ9</accession>
<dbReference type="GeneID" id="80398066"/>
<evidence type="ECO:0000256" key="1">
    <source>
        <dbReference type="ARBA" id="ARBA00004328"/>
    </source>
</evidence>
<gene>
    <name evidence="8" type="primary">SRR6960799_21_2</name>
</gene>